<dbReference type="SUPFAM" id="SSF52047">
    <property type="entry name" value="RNI-like"/>
    <property type="match status" value="1"/>
</dbReference>
<protein>
    <recommendedName>
        <fullName evidence="1">F-box domain-containing protein</fullName>
    </recommendedName>
</protein>
<gene>
    <name evidence="2" type="ORF">C8Q71DRAFT_759795</name>
</gene>
<dbReference type="GeneID" id="72004540"/>
<dbReference type="Gene3D" id="3.80.10.10">
    <property type="entry name" value="Ribonuclease Inhibitor"/>
    <property type="match status" value="1"/>
</dbReference>
<proteinExistence type="predicted"/>
<sequence>MAGASTGMASSHWDEVVQLSKTISAKIQSNLSGMSIPDIRVAEGELTSAVVVLRSALNTAVPFHRLPPELMKAIFWLVPTMQYQIKSRKSQSHVVDIWERRHYARIGDLFTLMLVCRRWRDIMVSTPSFWNTIDQAYPLSQTTFLERSQYGPLRVILRTTPSAFMSTLCDREIERIVAIYHCGVTAATAEEYLGFPAPELEVLDLTNSWFFGRRILSESVQTVQLFREHTPRLRQLNLHHIHWFPKVQLSALTHLSVDMCRWDDYLTKIAGILASAPELVDLVLSAVSSTTPDVESLDISYANNSIPLLHLKRFHFRYVHSEEAVIALLSKLILPATTSLDIVKALDAHYFSENILPVLAGIPVMKTAIRASLVLAPVTQEPRMVMAQLTAVSDVAGVLCTPLGLRNDLIPIASILPAPQIRELWLTLVARHEDILHMLDHNQEPHPAFVLDPDALRETLRPMVALETLVVWSPVLASVVEALVDHGTRASKLLCPKLTCIRVMLSKNTPSVDEAVALLDAQQDILRLARVQINYLPKYTVEKPAETEYDHHFPSIEYVAPDHVPVMEMPPVCMQEAHARWTPWRADEDGVQIQEDGELREDMS</sequence>
<dbReference type="RefSeq" id="XP_047779026.1">
    <property type="nucleotide sequence ID" value="XM_047923808.1"/>
</dbReference>
<dbReference type="Proteomes" id="UP000814176">
    <property type="component" value="Unassembled WGS sequence"/>
</dbReference>
<accession>A0ABQ8KG80</accession>
<evidence type="ECO:0000259" key="1">
    <source>
        <dbReference type="Pfam" id="PF12937"/>
    </source>
</evidence>
<evidence type="ECO:0000313" key="3">
    <source>
        <dbReference type="Proteomes" id="UP000814176"/>
    </source>
</evidence>
<dbReference type="InterPro" id="IPR001810">
    <property type="entry name" value="F-box_dom"/>
</dbReference>
<keyword evidence="3" id="KW-1185">Reference proteome</keyword>
<dbReference type="Pfam" id="PF12937">
    <property type="entry name" value="F-box-like"/>
    <property type="match status" value="1"/>
</dbReference>
<dbReference type="InterPro" id="IPR036047">
    <property type="entry name" value="F-box-like_dom_sf"/>
</dbReference>
<organism evidence="2 3">
    <name type="scientific">Rhodofomes roseus</name>
    <dbReference type="NCBI Taxonomy" id="34475"/>
    <lineage>
        <taxon>Eukaryota</taxon>
        <taxon>Fungi</taxon>
        <taxon>Dikarya</taxon>
        <taxon>Basidiomycota</taxon>
        <taxon>Agaricomycotina</taxon>
        <taxon>Agaricomycetes</taxon>
        <taxon>Polyporales</taxon>
        <taxon>Rhodofomes</taxon>
    </lineage>
</organism>
<reference evidence="2 3" key="1">
    <citation type="journal article" date="2021" name="Environ. Microbiol.">
        <title>Gene family expansions and transcriptome signatures uncover fungal adaptations to wood decay.</title>
        <authorList>
            <person name="Hage H."/>
            <person name="Miyauchi S."/>
            <person name="Viragh M."/>
            <person name="Drula E."/>
            <person name="Min B."/>
            <person name="Chaduli D."/>
            <person name="Navarro D."/>
            <person name="Favel A."/>
            <person name="Norest M."/>
            <person name="Lesage-Meessen L."/>
            <person name="Balint B."/>
            <person name="Merenyi Z."/>
            <person name="de Eugenio L."/>
            <person name="Morin E."/>
            <person name="Martinez A.T."/>
            <person name="Baldrian P."/>
            <person name="Stursova M."/>
            <person name="Martinez M.J."/>
            <person name="Novotny C."/>
            <person name="Magnuson J.K."/>
            <person name="Spatafora J.W."/>
            <person name="Maurice S."/>
            <person name="Pangilinan J."/>
            <person name="Andreopoulos W."/>
            <person name="LaButti K."/>
            <person name="Hundley H."/>
            <person name="Na H."/>
            <person name="Kuo A."/>
            <person name="Barry K."/>
            <person name="Lipzen A."/>
            <person name="Henrissat B."/>
            <person name="Riley R."/>
            <person name="Ahrendt S."/>
            <person name="Nagy L.G."/>
            <person name="Grigoriev I.V."/>
            <person name="Martin F."/>
            <person name="Rosso M.N."/>
        </authorList>
    </citation>
    <scope>NUCLEOTIDE SEQUENCE [LARGE SCALE GENOMIC DNA]</scope>
    <source>
        <strain evidence="2 3">CIRM-BRFM 1785</strain>
    </source>
</reference>
<evidence type="ECO:0000313" key="2">
    <source>
        <dbReference type="EMBL" id="KAH9836788.1"/>
    </source>
</evidence>
<comment type="caution">
    <text evidence="2">The sequence shown here is derived from an EMBL/GenBank/DDBJ whole genome shotgun (WGS) entry which is preliminary data.</text>
</comment>
<feature type="domain" description="F-box" evidence="1">
    <location>
        <begin position="64"/>
        <end position="135"/>
    </location>
</feature>
<dbReference type="EMBL" id="JADCUA010000010">
    <property type="protein sequence ID" value="KAH9836788.1"/>
    <property type="molecule type" value="Genomic_DNA"/>
</dbReference>
<dbReference type="Gene3D" id="1.20.1280.50">
    <property type="match status" value="1"/>
</dbReference>
<dbReference type="InterPro" id="IPR032675">
    <property type="entry name" value="LRR_dom_sf"/>
</dbReference>
<name>A0ABQ8KG80_9APHY</name>
<dbReference type="SUPFAM" id="SSF81383">
    <property type="entry name" value="F-box domain"/>
    <property type="match status" value="1"/>
</dbReference>